<dbReference type="Gene3D" id="3.30.1180.10">
    <property type="match status" value="1"/>
</dbReference>
<accession>A0ABQ2CTU9</accession>
<evidence type="ECO:0000313" key="3">
    <source>
        <dbReference type="Proteomes" id="UP000633263"/>
    </source>
</evidence>
<dbReference type="PANTHER" id="PTHR33434:SF2">
    <property type="entry name" value="FATTY ACID-BINDING PROTEIN TM_1468"/>
    <property type="match status" value="1"/>
</dbReference>
<dbReference type="InterPro" id="IPR050270">
    <property type="entry name" value="DegV_domain_contain"/>
</dbReference>
<evidence type="ECO:0000313" key="2">
    <source>
        <dbReference type="EMBL" id="GGJ05552.1"/>
    </source>
</evidence>
<organism evidence="2 3">
    <name type="scientific">Halopseudomonas pertucinogena</name>
    <dbReference type="NCBI Taxonomy" id="86175"/>
    <lineage>
        <taxon>Bacteria</taxon>
        <taxon>Pseudomonadati</taxon>
        <taxon>Pseudomonadota</taxon>
        <taxon>Gammaproteobacteria</taxon>
        <taxon>Pseudomonadales</taxon>
        <taxon>Pseudomonadaceae</taxon>
        <taxon>Halopseudomonas</taxon>
    </lineage>
</organism>
<dbReference type="RefSeq" id="WP_188636800.1">
    <property type="nucleotide sequence ID" value="NZ_BMNN01000005.1"/>
</dbReference>
<keyword evidence="3" id="KW-1185">Reference proteome</keyword>
<name>A0ABQ2CTU9_9GAMM</name>
<dbReference type="Gene3D" id="3.40.50.10170">
    <property type="match status" value="1"/>
</dbReference>
<dbReference type="SUPFAM" id="SSF82549">
    <property type="entry name" value="DAK1/DegV-like"/>
    <property type="match status" value="1"/>
</dbReference>
<dbReference type="Pfam" id="PF02645">
    <property type="entry name" value="DegV"/>
    <property type="match status" value="1"/>
</dbReference>
<proteinExistence type="predicted"/>
<dbReference type="PROSITE" id="PS51482">
    <property type="entry name" value="DEGV"/>
    <property type="match status" value="1"/>
</dbReference>
<dbReference type="InterPro" id="IPR043168">
    <property type="entry name" value="DegV_C"/>
</dbReference>
<reference evidence="3" key="1">
    <citation type="journal article" date="2019" name="Int. J. Syst. Evol. Microbiol.">
        <title>The Global Catalogue of Microorganisms (GCM) 10K type strain sequencing project: providing services to taxonomists for standard genome sequencing and annotation.</title>
        <authorList>
            <consortium name="The Broad Institute Genomics Platform"/>
            <consortium name="The Broad Institute Genome Sequencing Center for Infectious Disease"/>
            <person name="Wu L."/>
            <person name="Ma J."/>
        </authorList>
    </citation>
    <scope>NUCLEOTIDE SEQUENCE [LARGE SCALE GENOMIC DNA]</scope>
    <source>
        <strain evidence="3">JCM 11590</strain>
    </source>
</reference>
<dbReference type="Proteomes" id="UP000633263">
    <property type="component" value="Unassembled WGS sequence"/>
</dbReference>
<keyword evidence="1" id="KW-0446">Lipid-binding</keyword>
<sequence length="316" mass="35017">MRVGLIVDSACELPYSFIQENNIFILPVTVRVDGETFVDDHDPVTTRRFYTSGRMSLGHQAETAAFTPEQIHDLFMREVVTQYDFAFLETIARARSDIHDNANEAMHRIIAGYKPYREAAGLSGRFAMRVVDSRTVFAGQGLLAAHTVHLIRQGVGKNALRQQVDDFTQHIYGCAIPRDLDYIRQRSLSRGEKSVSAVSAFLARHLKVTPVIWGQGHQGGPVFRARSFEAAVERMIDYACGCIRKGLLSPYVVFSAGMEEQEMADLPGFDRLQQTCRDHGVTLLASPANITSNIYAGPGGAGLALAAAPHRFQDMR</sequence>
<protein>
    <submittedName>
        <fullName evidence="2">DegV domain-containing protein</fullName>
    </submittedName>
</protein>
<evidence type="ECO:0000256" key="1">
    <source>
        <dbReference type="ARBA" id="ARBA00023121"/>
    </source>
</evidence>
<comment type="caution">
    <text evidence="2">The sequence shown here is derived from an EMBL/GenBank/DDBJ whole genome shotgun (WGS) entry which is preliminary data.</text>
</comment>
<dbReference type="InterPro" id="IPR003797">
    <property type="entry name" value="DegV"/>
</dbReference>
<gene>
    <name evidence="2" type="ORF">GCM10009083_23040</name>
</gene>
<dbReference type="EMBL" id="BMNN01000005">
    <property type="protein sequence ID" value="GGJ05552.1"/>
    <property type="molecule type" value="Genomic_DNA"/>
</dbReference>
<dbReference type="PANTHER" id="PTHR33434">
    <property type="entry name" value="DEGV DOMAIN-CONTAINING PROTEIN DR_1986-RELATED"/>
    <property type="match status" value="1"/>
</dbReference>